<dbReference type="OrthoDB" id="9778880at2"/>
<name>A0A4R5KHP5_9MICC</name>
<evidence type="ECO:0000313" key="15">
    <source>
        <dbReference type="Proteomes" id="UP000295511"/>
    </source>
</evidence>
<keyword evidence="4 10" id="KW-0028">Amino-acid biosynthesis</keyword>
<evidence type="ECO:0000256" key="7">
    <source>
        <dbReference type="ARBA" id="ARBA00023239"/>
    </source>
</evidence>
<feature type="binding site" evidence="13">
    <location>
        <position position="204"/>
    </location>
    <ligand>
        <name>pyruvate</name>
        <dbReference type="ChEBI" id="CHEBI:15361"/>
    </ligand>
</feature>
<dbReference type="PANTHER" id="PTHR42849:SF1">
    <property type="entry name" value="N-ACETYLNEURAMINATE LYASE"/>
    <property type="match status" value="1"/>
</dbReference>
<dbReference type="GO" id="GO:0005829">
    <property type="term" value="C:cytosol"/>
    <property type="evidence" value="ECO:0007669"/>
    <property type="project" value="TreeGrafter"/>
</dbReference>
<comment type="similarity">
    <text evidence="10 11">Belongs to the DapA family.</text>
</comment>
<accession>A0A4R5KHP5</accession>
<comment type="subcellular location">
    <subcellularLocation>
        <location evidence="10">Cytoplasm</location>
    </subcellularLocation>
</comment>
<dbReference type="PIRSF" id="PIRSF001365">
    <property type="entry name" value="DHDPS"/>
    <property type="match status" value="1"/>
</dbReference>
<evidence type="ECO:0000313" key="14">
    <source>
        <dbReference type="EMBL" id="TDF93907.1"/>
    </source>
</evidence>
<dbReference type="UniPathway" id="UPA00034">
    <property type="reaction ID" value="UER00017"/>
</dbReference>
<dbReference type="InterPro" id="IPR020624">
    <property type="entry name" value="Schiff_base-form_aldolases_CS"/>
</dbReference>
<comment type="caution">
    <text evidence="14">The sequence shown here is derived from an EMBL/GenBank/DDBJ whole genome shotgun (WGS) entry which is preliminary data.</text>
</comment>
<comment type="caution">
    <text evidence="10">Was originally thought to be a dihydrodipicolinate synthase (DHDPS), catalyzing the condensation of (S)-aspartate-beta-semialdehyde [(S)-ASA] and pyruvate to dihydrodipicolinate (DHDP). However, it was shown in E.coli that the product of the enzymatic reaction is not dihydrodipicolinate but in fact (4S)-4-hydroxy-2,3,4,5-tetrahydro-(2S)-dipicolinic acid (HTPA), and that the consecutive dehydration reaction leading to DHDP is not spontaneous but catalyzed by DapB.</text>
</comment>
<dbReference type="Gene3D" id="3.20.20.70">
    <property type="entry name" value="Aldolase class I"/>
    <property type="match status" value="1"/>
</dbReference>
<dbReference type="Proteomes" id="UP000295511">
    <property type="component" value="Unassembled WGS sequence"/>
</dbReference>
<dbReference type="Pfam" id="PF00701">
    <property type="entry name" value="DHDPS"/>
    <property type="match status" value="1"/>
</dbReference>
<evidence type="ECO:0000256" key="12">
    <source>
        <dbReference type="PIRSR" id="PIRSR001365-1"/>
    </source>
</evidence>
<evidence type="ECO:0000256" key="8">
    <source>
        <dbReference type="ARBA" id="ARBA00023270"/>
    </source>
</evidence>
<dbReference type="GO" id="GO:0019877">
    <property type="term" value="P:diaminopimelate biosynthetic process"/>
    <property type="evidence" value="ECO:0007669"/>
    <property type="project" value="UniProtKB-UniRule"/>
</dbReference>
<gene>
    <name evidence="10 14" type="primary">dapA</name>
    <name evidence="14" type="ORF">E1809_14725</name>
</gene>
<feature type="binding site" evidence="10 13">
    <location>
        <position position="45"/>
    </location>
    <ligand>
        <name>pyruvate</name>
        <dbReference type="ChEBI" id="CHEBI:15361"/>
    </ligand>
</feature>
<dbReference type="InterPro" id="IPR002220">
    <property type="entry name" value="DapA-like"/>
</dbReference>
<dbReference type="GO" id="GO:0009089">
    <property type="term" value="P:lysine biosynthetic process via diaminopimelate"/>
    <property type="evidence" value="ECO:0007669"/>
    <property type="project" value="UniProtKB-UniRule"/>
</dbReference>
<dbReference type="InterPro" id="IPR005263">
    <property type="entry name" value="DapA"/>
</dbReference>
<dbReference type="SUPFAM" id="SSF51569">
    <property type="entry name" value="Aldolase"/>
    <property type="match status" value="1"/>
</dbReference>
<dbReference type="SMART" id="SM01130">
    <property type="entry name" value="DHDPS"/>
    <property type="match status" value="1"/>
</dbReference>
<dbReference type="EMBL" id="SMRU01000017">
    <property type="protein sequence ID" value="TDF93907.1"/>
    <property type="molecule type" value="Genomic_DNA"/>
</dbReference>
<dbReference type="HAMAP" id="MF_00418">
    <property type="entry name" value="DapA"/>
    <property type="match status" value="1"/>
</dbReference>
<comment type="caution">
    <text evidence="10">Lacks conserved residue(s) required for the propagation of feature annotation.</text>
</comment>
<feature type="site" description="Part of a proton relay during catalysis" evidence="10">
    <location>
        <position position="44"/>
    </location>
</feature>
<comment type="subunit">
    <text evidence="10">Homotetramer; dimer of dimers.</text>
</comment>
<evidence type="ECO:0000256" key="10">
    <source>
        <dbReference type="HAMAP-Rule" id="MF_00418"/>
    </source>
</evidence>
<protein>
    <recommendedName>
        <fullName evidence="3 10">4-hydroxy-tetrahydrodipicolinate synthase</fullName>
        <shortName evidence="10">HTPA synthase</shortName>
        <ecNumber evidence="3 10">4.3.3.7</ecNumber>
    </recommendedName>
</protein>
<evidence type="ECO:0000256" key="13">
    <source>
        <dbReference type="PIRSR" id="PIRSR001365-2"/>
    </source>
</evidence>
<organism evidence="14 15">
    <name type="scientific">Arthrobacter terricola</name>
    <dbReference type="NCBI Taxonomy" id="2547396"/>
    <lineage>
        <taxon>Bacteria</taxon>
        <taxon>Bacillati</taxon>
        <taxon>Actinomycetota</taxon>
        <taxon>Actinomycetes</taxon>
        <taxon>Micrococcales</taxon>
        <taxon>Micrococcaceae</taxon>
        <taxon>Arthrobacter</taxon>
    </lineage>
</organism>
<keyword evidence="6 10" id="KW-0457">Lysine biosynthesis</keyword>
<dbReference type="RefSeq" id="WP_133205001.1">
    <property type="nucleotide sequence ID" value="NZ_SMRU01000017.1"/>
</dbReference>
<reference evidence="14 15" key="1">
    <citation type="submission" date="2019-03" db="EMBL/GenBank/DDBJ databases">
        <title>Whole genome sequence of Arthrobacter sp JH1-1.</title>
        <authorList>
            <person name="Trinh H.N."/>
        </authorList>
    </citation>
    <scope>NUCLEOTIDE SEQUENCE [LARGE SCALE GENOMIC DNA]</scope>
    <source>
        <strain evidence="14 15">JH1-1</strain>
    </source>
</reference>
<evidence type="ECO:0000256" key="9">
    <source>
        <dbReference type="ARBA" id="ARBA00047836"/>
    </source>
</evidence>
<proteinExistence type="inferred from homology"/>
<comment type="catalytic activity">
    <reaction evidence="9 10">
        <text>L-aspartate 4-semialdehyde + pyruvate = (2S,4S)-4-hydroxy-2,3,4,5-tetrahydrodipicolinate + H2O + H(+)</text>
        <dbReference type="Rhea" id="RHEA:34171"/>
        <dbReference type="ChEBI" id="CHEBI:15361"/>
        <dbReference type="ChEBI" id="CHEBI:15377"/>
        <dbReference type="ChEBI" id="CHEBI:15378"/>
        <dbReference type="ChEBI" id="CHEBI:67139"/>
        <dbReference type="ChEBI" id="CHEBI:537519"/>
        <dbReference type="EC" id="4.3.3.7"/>
    </reaction>
</comment>
<evidence type="ECO:0000256" key="11">
    <source>
        <dbReference type="PIRNR" id="PIRNR001365"/>
    </source>
</evidence>
<keyword evidence="15" id="KW-1185">Reference proteome</keyword>
<dbReference type="CDD" id="cd00408">
    <property type="entry name" value="DHDPS-like"/>
    <property type="match status" value="1"/>
</dbReference>
<keyword evidence="8 10" id="KW-0704">Schiff base</keyword>
<dbReference type="AlphaFoldDB" id="A0A4R5KHP5"/>
<feature type="active site" description="Schiff-base intermediate with substrate" evidence="10 12">
    <location>
        <position position="162"/>
    </location>
</feature>
<keyword evidence="10" id="KW-0963">Cytoplasm</keyword>
<sequence>MLSGVLTALATPFTPDGGIDVAGLRYLVDRSIEGGVNGVVACGSTGEFAMLSADERRLVVETVVEHAAGRVPVVAQTGATSTREAVSLSRHAQECGADVIMVVSPYYDPLSLSEAKGYFRSVAEAVEVPVMLYNMPPQTGINLDADTVGTLAREVENIRYVKDSSGDMGQATQLIHHHSDYISTIVGWDSLILAALTEGAAAVMAGTANIVPREIVTVQRAVAAGDFSAAKAEWARIYPLIDAVLSLPYVPAVKATLGLLGHPIGSPRRPIEDLAPDAVARLGKLVAELQLEAAYA</sequence>
<dbReference type="EC" id="4.3.3.7" evidence="3 10"/>
<dbReference type="GO" id="GO:0008747">
    <property type="term" value="F:N-acetylneuraminate lyase activity"/>
    <property type="evidence" value="ECO:0007669"/>
    <property type="project" value="TreeGrafter"/>
</dbReference>
<dbReference type="NCBIfam" id="TIGR00674">
    <property type="entry name" value="dapA"/>
    <property type="match status" value="1"/>
</dbReference>
<dbReference type="GO" id="GO:0019262">
    <property type="term" value="P:N-acetylneuraminate catabolic process"/>
    <property type="evidence" value="ECO:0007669"/>
    <property type="project" value="TreeGrafter"/>
</dbReference>
<evidence type="ECO:0000256" key="1">
    <source>
        <dbReference type="ARBA" id="ARBA00003294"/>
    </source>
</evidence>
<dbReference type="PRINTS" id="PR00146">
    <property type="entry name" value="DHPICSNTHASE"/>
</dbReference>
<feature type="active site" description="Proton donor/acceptor" evidence="10 12">
    <location>
        <position position="133"/>
    </location>
</feature>
<evidence type="ECO:0000256" key="6">
    <source>
        <dbReference type="ARBA" id="ARBA00023154"/>
    </source>
</evidence>
<comment type="pathway">
    <text evidence="2 10">Amino-acid biosynthesis; L-lysine biosynthesis via DAP pathway; (S)-tetrahydrodipicolinate from L-aspartate: step 3/4.</text>
</comment>
<comment type="function">
    <text evidence="1 10">Catalyzes the condensation of (S)-aspartate-beta-semialdehyde [(S)-ASA] and pyruvate to 4-hydroxy-tetrahydrodipicolinate (HTPA).</text>
</comment>
<keyword evidence="7 10" id="KW-0456">Lyase</keyword>
<dbReference type="PANTHER" id="PTHR42849">
    <property type="entry name" value="N-ACETYLNEURAMINATE LYASE"/>
    <property type="match status" value="1"/>
</dbReference>
<dbReference type="InterPro" id="IPR013785">
    <property type="entry name" value="Aldolase_TIM"/>
</dbReference>
<keyword evidence="5 10" id="KW-0220">Diaminopimelate biosynthesis</keyword>
<evidence type="ECO:0000256" key="3">
    <source>
        <dbReference type="ARBA" id="ARBA00012086"/>
    </source>
</evidence>
<evidence type="ECO:0000256" key="2">
    <source>
        <dbReference type="ARBA" id="ARBA00005120"/>
    </source>
</evidence>
<evidence type="ECO:0000256" key="5">
    <source>
        <dbReference type="ARBA" id="ARBA00022915"/>
    </source>
</evidence>
<evidence type="ECO:0000256" key="4">
    <source>
        <dbReference type="ARBA" id="ARBA00022605"/>
    </source>
</evidence>
<dbReference type="GO" id="GO:0008840">
    <property type="term" value="F:4-hydroxy-tetrahydrodipicolinate synthase activity"/>
    <property type="evidence" value="ECO:0007669"/>
    <property type="project" value="UniProtKB-UniRule"/>
</dbReference>
<feature type="site" description="Part of a proton relay during catalysis" evidence="10">
    <location>
        <position position="107"/>
    </location>
</feature>
<dbReference type="PROSITE" id="PS00665">
    <property type="entry name" value="DHDPS_1"/>
    <property type="match status" value="1"/>
</dbReference>